<evidence type="ECO:0000313" key="2">
    <source>
        <dbReference type="Proteomes" id="UP000664096"/>
    </source>
</evidence>
<dbReference type="PIRSF" id="PIRSF006421">
    <property type="entry name" value="UCP006421"/>
    <property type="match status" value="1"/>
</dbReference>
<gene>
    <name evidence="1" type="ORF">JF539_17915</name>
</gene>
<protein>
    <submittedName>
        <fullName evidence="1">UPF0280 family protein</fullName>
    </submittedName>
</protein>
<dbReference type="Gene3D" id="3.10.520.10">
    <property type="entry name" value="ApbE-like domains"/>
    <property type="match status" value="1"/>
</dbReference>
<proteinExistence type="predicted"/>
<dbReference type="EMBL" id="JAEKJZ010000004">
    <property type="protein sequence ID" value="MBN9672235.1"/>
    <property type="molecule type" value="Genomic_DNA"/>
</dbReference>
<dbReference type="SUPFAM" id="SSF143631">
    <property type="entry name" value="ApbE-like"/>
    <property type="match status" value="1"/>
</dbReference>
<reference evidence="1" key="1">
    <citation type="submission" date="2020-12" db="EMBL/GenBank/DDBJ databases">
        <title>Oil enriched cultivation method for isolating marine PHA-producing bacteria.</title>
        <authorList>
            <person name="Zheng W."/>
            <person name="Yu S."/>
            <person name="Huang Y."/>
        </authorList>
    </citation>
    <scope>NUCLEOTIDE SEQUENCE</scope>
    <source>
        <strain evidence="1">SY-2-12</strain>
    </source>
</reference>
<dbReference type="NCBIfam" id="NF003322">
    <property type="entry name" value="PRK04334.1-2"/>
    <property type="match status" value="1"/>
</dbReference>
<dbReference type="Proteomes" id="UP000664096">
    <property type="component" value="Unassembled WGS sequence"/>
</dbReference>
<organism evidence="1 2">
    <name type="scientific">Roseibium aggregatum</name>
    <dbReference type="NCBI Taxonomy" id="187304"/>
    <lineage>
        <taxon>Bacteria</taxon>
        <taxon>Pseudomonadati</taxon>
        <taxon>Pseudomonadota</taxon>
        <taxon>Alphaproteobacteria</taxon>
        <taxon>Hyphomicrobiales</taxon>
        <taxon>Stappiaceae</taxon>
        <taxon>Roseibium</taxon>
    </lineage>
</organism>
<accession>A0A939EIA3</accession>
<dbReference type="InterPro" id="IPR003374">
    <property type="entry name" value="ApbE-like_sf"/>
</dbReference>
<dbReference type="InterPro" id="IPR007183">
    <property type="entry name" value="UPF0280"/>
</dbReference>
<comment type="caution">
    <text evidence="1">The sequence shown here is derived from an EMBL/GenBank/DDBJ whole genome shotgun (WGS) entry which is preliminary data.</text>
</comment>
<sequence length="294" mass="30853">MNARVWSEGARAQRLPDGRRLHLQHGPIDLIVEAFGERTEVERAYDQACAVFPEILPELAGELTRLRAPEGPQPQGRIARRMCDAVQPFAPEFVTPMAAVAGSVADAVLSALCAGRSLTRAYVNNGGDIALHLAEGRFRIGICTDPVTGKAGGVIDLSPDDSIGGIATSGWRGRSHSLGIADAVTALAATAAQADAAATVIANKVDLPGSPKIARTPASELAPDSDLGRRLVTTDVRPLSSKDIQNALGAGERAARLYRSRGLIKGAGISLSGDYRTLAYKQETITDPREAACA</sequence>
<evidence type="ECO:0000313" key="1">
    <source>
        <dbReference type="EMBL" id="MBN9672235.1"/>
    </source>
</evidence>
<dbReference type="RefSeq" id="WP_207142094.1">
    <property type="nucleotide sequence ID" value="NZ_JAEKJZ010000004.1"/>
</dbReference>
<dbReference type="AlphaFoldDB" id="A0A939EIA3"/>
<name>A0A939EIA3_9HYPH</name>